<dbReference type="FunFam" id="3.30.1360.40:FF:000001">
    <property type="entry name" value="Ribosome-recycling factor"/>
    <property type="match status" value="1"/>
</dbReference>
<name>A0A1F6W743_9BACT</name>
<evidence type="ECO:0000313" key="5">
    <source>
        <dbReference type="EMBL" id="OGI77622.1"/>
    </source>
</evidence>
<gene>
    <name evidence="5" type="ORF">A3B85_02595</name>
</gene>
<dbReference type="InterPro" id="IPR036191">
    <property type="entry name" value="RRF_sf"/>
</dbReference>
<accession>A0A1F6W743</accession>
<dbReference type="Pfam" id="PF01765">
    <property type="entry name" value="RRF"/>
    <property type="match status" value="1"/>
</dbReference>
<sequence>MQYNFSNFKNNIKKVEGFLVKEYNQLNIGRASPMVLDGVLVESYGLYVPLKNVTSISIEDPKTLRISPWDKNQIKDIEKAITGANLGLSVAVDDIGIRVIFPQLTTESRQTLVKVLKEKLEETRITVRRERESVLSEIEGKEPARNATHSVAGRGKLTEDEKFRAKEELQKIIDETNKNLEASFEKKQKEILN</sequence>
<dbReference type="PANTHER" id="PTHR20982">
    <property type="entry name" value="RIBOSOME RECYCLING FACTOR"/>
    <property type="match status" value="1"/>
</dbReference>
<dbReference type="EMBL" id="MFUA01000004">
    <property type="protein sequence ID" value="OGI77622.1"/>
    <property type="molecule type" value="Genomic_DNA"/>
</dbReference>
<organism evidence="5 6">
    <name type="scientific">Candidatus Nomurabacteria bacterium RIFCSPHIGHO2_02_FULL_37_13</name>
    <dbReference type="NCBI Taxonomy" id="1801750"/>
    <lineage>
        <taxon>Bacteria</taxon>
        <taxon>Candidatus Nomuraibacteriota</taxon>
    </lineage>
</organism>
<evidence type="ECO:0000313" key="6">
    <source>
        <dbReference type="Proteomes" id="UP000178374"/>
    </source>
</evidence>
<feature type="region of interest" description="Disordered" evidence="3">
    <location>
        <begin position="136"/>
        <end position="159"/>
    </location>
</feature>
<evidence type="ECO:0000256" key="1">
    <source>
        <dbReference type="ARBA" id="ARBA00005912"/>
    </source>
</evidence>
<proteinExistence type="inferred from homology"/>
<feature type="domain" description="Ribosome recycling factor" evidence="4">
    <location>
        <begin position="21"/>
        <end position="192"/>
    </location>
</feature>
<evidence type="ECO:0000259" key="4">
    <source>
        <dbReference type="Pfam" id="PF01765"/>
    </source>
</evidence>
<dbReference type="InterPro" id="IPR002661">
    <property type="entry name" value="Ribosome_recyc_fac"/>
</dbReference>
<comment type="caution">
    <text evidence="5">The sequence shown here is derived from an EMBL/GenBank/DDBJ whole genome shotgun (WGS) entry which is preliminary data.</text>
</comment>
<dbReference type="InterPro" id="IPR023584">
    <property type="entry name" value="Ribosome_recyc_fac_dom"/>
</dbReference>
<dbReference type="AlphaFoldDB" id="A0A1F6W743"/>
<dbReference type="SUPFAM" id="SSF55194">
    <property type="entry name" value="Ribosome recycling factor, RRF"/>
    <property type="match status" value="1"/>
</dbReference>
<dbReference type="GO" id="GO:0006412">
    <property type="term" value="P:translation"/>
    <property type="evidence" value="ECO:0007669"/>
    <property type="project" value="UniProtKB-KW"/>
</dbReference>
<keyword evidence="2" id="KW-0648">Protein biosynthesis</keyword>
<evidence type="ECO:0000256" key="3">
    <source>
        <dbReference type="SAM" id="MobiDB-lite"/>
    </source>
</evidence>
<dbReference type="Proteomes" id="UP000178374">
    <property type="component" value="Unassembled WGS sequence"/>
</dbReference>
<dbReference type="STRING" id="1801750.A3B85_02595"/>
<dbReference type="Gene3D" id="1.10.132.20">
    <property type="entry name" value="Ribosome-recycling factor"/>
    <property type="match status" value="1"/>
</dbReference>
<dbReference type="Gene3D" id="3.30.1360.40">
    <property type="match status" value="1"/>
</dbReference>
<evidence type="ECO:0000256" key="2">
    <source>
        <dbReference type="ARBA" id="ARBA00022917"/>
    </source>
</evidence>
<protein>
    <recommendedName>
        <fullName evidence="4">Ribosome recycling factor domain-containing protein</fullName>
    </recommendedName>
</protein>
<comment type="similarity">
    <text evidence="1">Belongs to the RRF family.</text>
</comment>
<dbReference type="PANTHER" id="PTHR20982:SF3">
    <property type="entry name" value="MITOCHONDRIAL RIBOSOME RECYCLING FACTOR PSEUDO 1"/>
    <property type="match status" value="1"/>
</dbReference>
<reference evidence="5 6" key="1">
    <citation type="journal article" date="2016" name="Nat. Commun.">
        <title>Thousands of microbial genomes shed light on interconnected biogeochemical processes in an aquifer system.</title>
        <authorList>
            <person name="Anantharaman K."/>
            <person name="Brown C.T."/>
            <person name="Hug L.A."/>
            <person name="Sharon I."/>
            <person name="Castelle C.J."/>
            <person name="Probst A.J."/>
            <person name="Thomas B.C."/>
            <person name="Singh A."/>
            <person name="Wilkins M.J."/>
            <person name="Karaoz U."/>
            <person name="Brodie E.L."/>
            <person name="Williams K.H."/>
            <person name="Hubbard S.S."/>
            <person name="Banfield J.F."/>
        </authorList>
    </citation>
    <scope>NUCLEOTIDE SEQUENCE [LARGE SCALE GENOMIC DNA]</scope>
</reference>
<dbReference type="GO" id="GO:0043023">
    <property type="term" value="F:ribosomal large subunit binding"/>
    <property type="evidence" value="ECO:0007669"/>
    <property type="project" value="TreeGrafter"/>
</dbReference>